<evidence type="ECO:0000256" key="4">
    <source>
        <dbReference type="SAM" id="MobiDB-lite"/>
    </source>
</evidence>
<name>A0AAU9PV99_9ASTR</name>
<dbReference type="InterPro" id="IPR003690">
    <property type="entry name" value="MTERF"/>
</dbReference>
<keyword evidence="3" id="KW-0809">Transit peptide</keyword>
<sequence length="261" mass="29488">MVIWLGFEDALLNEAQLPTLHLLPQQKQHGTTGHRTTTSKPSHHTQTSAGMLGSSLPSAILTIDSGKVFVFSLDLESYSSNAKFSHSYQPSNNKKLLTTKLTTSTKWKIQSTRRTPEIILTEEDTKTWEACRQSLSQFKFTVEEEDKILGKAFGFLHSPYWGEEREKVVPKTEEINAILDYLKGLGLLDDDISKILKKFPEVVGCSLENEVKVNIQVLEKLWGIKGKSLKNLLLRNPKVLGYIVDCKGDCMALCTRCWVRF</sequence>
<evidence type="ECO:0000256" key="3">
    <source>
        <dbReference type="ARBA" id="ARBA00022946"/>
    </source>
</evidence>
<dbReference type="AlphaFoldDB" id="A0AAU9PV99"/>
<reference evidence="5 6" key="1">
    <citation type="submission" date="2022-01" db="EMBL/GenBank/DDBJ databases">
        <authorList>
            <person name="Xiong W."/>
            <person name="Schranz E."/>
        </authorList>
    </citation>
    <scope>NUCLEOTIDE SEQUENCE [LARGE SCALE GENOMIC DNA]</scope>
</reference>
<keyword evidence="2" id="KW-0804">Transcription</keyword>
<dbReference type="EMBL" id="CAKMRJ010005745">
    <property type="protein sequence ID" value="CAH1454270.1"/>
    <property type="molecule type" value="Genomic_DNA"/>
</dbReference>
<comment type="similarity">
    <text evidence="1">Belongs to the mTERF family.</text>
</comment>
<dbReference type="GO" id="GO:0006353">
    <property type="term" value="P:DNA-templated transcription termination"/>
    <property type="evidence" value="ECO:0007669"/>
    <property type="project" value="UniProtKB-KW"/>
</dbReference>
<feature type="compositionally biased region" description="Polar residues" evidence="4">
    <location>
        <begin position="25"/>
        <end position="49"/>
    </location>
</feature>
<organism evidence="5 6">
    <name type="scientific">Lactuca virosa</name>
    <dbReference type="NCBI Taxonomy" id="75947"/>
    <lineage>
        <taxon>Eukaryota</taxon>
        <taxon>Viridiplantae</taxon>
        <taxon>Streptophyta</taxon>
        <taxon>Embryophyta</taxon>
        <taxon>Tracheophyta</taxon>
        <taxon>Spermatophyta</taxon>
        <taxon>Magnoliopsida</taxon>
        <taxon>eudicotyledons</taxon>
        <taxon>Gunneridae</taxon>
        <taxon>Pentapetalae</taxon>
        <taxon>asterids</taxon>
        <taxon>campanulids</taxon>
        <taxon>Asterales</taxon>
        <taxon>Asteraceae</taxon>
        <taxon>Cichorioideae</taxon>
        <taxon>Cichorieae</taxon>
        <taxon>Lactucinae</taxon>
        <taxon>Lactuca</taxon>
    </lineage>
</organism>
<dbReference type="Gene3D" id="1.25.70.10">
    <property type="entry name" value="Transcription termination factor 3, mitochondrial"/>
    <property type="match status" value="1"/>
</dbReference>
<evidence type="ECO:0000256" key="1">
    <source>
        <dbReference type="ARBA" id="ARBA00007692"/>
    </source>
</evidence>
<proteinExistence type="inferred from homology"/>
<keyword evidence="2" id="KW-0805">Transcription regulation</keyword>
<dbReference type="InterPro" id="IPR038538">
    <property type="entry name" value="MTERF_sf"/>
</dbReference>
<gene>
    <name evidence="5" type="ORF">LVIROSA_LOCUS39459</name>
</gene>
<protein>
    <recommendedName>
        <fullName evidence="7">Mitochodrial transcription termination factor-related protein</fullName>
    </recommendedName>
</protein>
<dbReference type="GO" id="GO:0003676">
    <property type="term" value="F:nucleic acid binding"/>
    <property type="evidence" value="ECO:0007669"/>
    <property type="project" value="InterPro"/>
</dbReference>
<feature type="region of interest" description="Disordered" evidence="4">
    <location>
        <begin position="24"/>
        <end position="49"/>
    </location>
</feature>
<keyword evidence="6" id="KW-1185">Reference proteome</keyword>
<evidence type="ECO:0000313" key="5">
    <source>
        <dbReference type="EMBL" id="CAH1454270.1"/>
    </source>
</evidence>
<keyword evidence="2" id="KW-0806">Transcription termination</keyword>
<evidence type="ECO:0008006" key="7">
    <source>
        <dbReference type="Google" id="ProtNLM"/>
    </source>
</evidence>
<dbReference type="Pfam" id="PF02536">
    <property type="entry name" value="mTERF"/>
    <property type="match status" value="1"/>
</dbReference>
<dbReference type="FunFam" id="1.25.70.10:FF:000013">
    <property type="entry name" value="uncharacterized protein LOC106769908"/>
    <property type="match status" value="1"/>
</dbReference>
<accession>A0AAU9PV99</accession>
<comment type="caution">
    <text evidence="5">The sequence shown here is derived from an EMBL/GenBank/DDBJ whole genome shotgun (WGS) entry which is preliminary data.</text>
</comment>
<evidence type="ECO:0000313" key="6">
    <source>
        <dbReference type="Proteomes" id="UP001157418"/>
    </source>
</evidence>
<dbReference type="Proteomes" id="UP001157418">
    <property type="component" value="Unassembled WGS sequence"/>
</dbReference>
<evidence type="ECO:0000256" key="2">
    <source>
        <dbReference type="ARBA" id="ARBA00022472"/>
    </source>
</evidence>